<evidence type="ECO:0000313" key="3">
    <source>
        <dbReference type="EMBL" id="TDH59353.1"/>
    </source>
</evidence>
<sequence>MQGSISRRSVIAAAFTAGAAPALADDTFPSRPVRLVVGFPPGGPTDMIGRIIANALSREFDAPFVVENLGGAGGTIGAANVARSPADGHTLLVAVEASQTRAQALYPSARYDQVQGFTYIRNLATQRNLLVVNPALPIRSVAEMIAYARARPGEVAYGGTVGATSDIGGTIFAKQNRLDLTFVSYPGGNQPVTDLMTGTLQAGFFTESTIAPLVRGGQLRALAITALARSPTFPEFPTVEEAGGGRLDILPWFGLAGPASLLSAVTLRVAKAADRITRSDAFRAQIETIGASPIRDSSPEAFRAQVEREIPFWIAWAEEHRAQLR</sequence>
<dbReference type="SUPFAM" id="SSF53850">
    <property type="entry name" value="Periplasmic binding protein-like II"/>
    <property type="match status" value="1"/>
</dbReference>
<feature type="signal peptide" evidence="2">
    <location>
        <begin position="1"/>
        <end position="24"/>
    </location>
</feature>
<dbReference type="EMBL" id="SMSJ01000069">
    <property type="protein sequence ID" value="TDH59353.1"/>
    <property type="molecule type" value="Genomic_DNA"/>
</dbReference>
<dbReference type="OrthoDB" id="7375033at2"/>
<feature type="chain" id="PRO_5020728009" evidence="2">
    <location>
        <begin position="25"/>
        <end position="325"/>
    </location>
</feature>
<keyword evidence="2" id="KW-0732">Signal</keyword>
<protein>
    <submittedName>
        <fullName evidence="3">Tripartite tricarboxylate transporter substrate binding protein</fullName>
    </submittedName>
</protein>
<evidence type="ECO:0000313" key="4">
    <source>
        <dbReference type="Proteomes" id="UP000295096"/>
    </source>
</evidence>
<dbReference type="Pfam" id="PF03401">
    <property type="entry name" value="TctC"/>
    <property type="match status" value="1"/>
</dbReference>
<keyword evidence="4" id="KW-1185">Reference proteome</keyword>
<dbReference type="PANTHER" id="PTHR42928:SF5">
    <property type="entry name" value="BLR1237 PROTEIN"/>
    <property type="match status" value="1"/>
</dbReference>
<accession>A0A4R5Q9L6</accession>
<evidence type="ECO:0000256" key="2">
    <source>
        <dbReference type="SAM" id="SignalP"/>
    </source>
</evidence>
<reference evidence="3 4" key="1">
    <citation type="journal article" date="2016" name="J. Microbiol.">
        <title>Dankookia rubra gen. nov., sp. nov., an alphaproteobacterium isolated from sediment of a shallow stream.</title>
        <authorList>
            <person name="Kim W.H."/>
            <person name="Kim D.H."/>
            <person name="Kang K."/>
            <person name="Ahn T.Y."/>
        </authorList>
    </citation>
    <scope>NUCLEOTIDE SEQUENCE [LARGE SCALE GENOMIC DNA]</scope>
    <source>
        <strain evidence="3 4">JCM30602</strain>
    </source>
</reference>
<dbReference type="Gene3D" id="3.40.190.10">
    <property type="entry name" value="Periplasmic binding protein-like II"/>
    <property type="match status" value="1"/>
</dbReference>
<dbReference type="Gene3D" id="3.40.190.150">
    <property type="entry name" value="Bordetella uptake gene, domain 1"/>
    <property type="match status" value="1"/>
</dbReference>
<dbReference type="InterPro" id="IPR042100">
    <property type="entry name" value="Bug_dom1"/>
</dbReference>
<gene>
    <name evidence="3" type="ORF">E2C06_27670</name>
</gene>
<comment type="similarity">
    <text evidence="1">Belongs to the UPF0065 (bug) family.</text>
</comment>
<dbReference type="AlphaFoldDB" id="A0A4R5Q9L6"/>
<organism evidence="3 4">
    <name type="scientific">Dankookia rubra</name>
    <dbReference type="NCBI Taxonomy" id="1442381"/>
    <lineage>
        <taxon>Bacteria</taxon>
        <taxon>Pseudomonadati</taxon>
        <taxon>Pseudomonadota</taxon>
        <taxon>Alphaproteobacteria</taxon>
        <taxon>Acetobacterales</taxon>
        <taxon>Roseomonadaceae</taxon>
        <taxon>Dankookia</taxon>
    </lineage>
</organism>
<name>A0A4R5Q9L6_9PROT</name>
<dbReference type="PIRSF" id="PIRSF017082">
    <property type="entry name" value="YflP"/>
    <property type="match status" value="1"/>
</dbReference>
<dbReference type="InterPro" id="IPR005064">
    <property type="entry name" value="BUG"/>
</dbReference>
<dbReference type="Proteomes" id="UP000295096">
    <property type="component" value="Unassembled WGS sequence"/>
</dbReference>
<dbReference type="CDD" id="cd07012">
    <property type="entry name" value="PBP2_Bug_TTT"/>
    <property type="match status" value="1"/>
</dbReference>
<proteinExistence type="inferred from homology"/>
<comment type="caution">
    <text evidence="3">The sequence shown here is derived from an EMBL/GenBank/DDBJ whole genome shotgun (WGS) entry which is preliminary data.</text>
</comment>
<dbReference type="PANTHER" id="PTHR42928">
    <property type="entry name" value="TRICARBOXYLATE-BINDING PROTEIN"/>
    <property type="match status" value="1"/>
</dbReference>
<evidence type="ECO:0000256" key="1">
    <source>
        <dbReference type="ARBA" id="ARBA00006987"/>
    </source>
</evidence>